<name>A0A699UWU5_TANCI</name>
<dbReference type="EMBL" id="BKCJ011351914">
    <property type="protein sequence ID" value="GFD24364.1"/>
    <property type="molecule type" value="Genomic_DNA"/>
</dbReference>
<protein>
    <submittedName>
        <fullName evidence="2">Uncharacterized protein</fullName>
    </submittedName>
</protein>
<comment type="caution">
    <text evidence="2">The sequence shown here is derived from an EMBL/GenBank/DDBJ whole genome shotgun (WGS) entry which is preliminary data.</text>
</comment>
<gene>
    <name evidence="2" type="ORF">Tci_896333</name>
</gene>
<proteinExistence type="predicted"/>
<feature type="region of interest" description="Disordered" evidence="1">
    <location>
        <begin position="1"/>
        <end position="66"/>
    </location>
</feature>
<dbReference type="AlphaFoldDB" id="A0A699UWU5"/>
<evidence type="ECO:0000313" key="2">
    <source>
        <dbReference type="EMBL" id="GFD24364.1"/>
    </source>
</evidence>
<sequence length="66" mass="7286">SIPSRSHTSTRHKGKEIAKPITPPSETASEKDSDLEQAQRDKVWESEDDECCWSKGKSRKSGSAAI</sequence>
<feature type="compositionally biased region" description="Basic and acidic residues" evidence="1">
    <location>
        <begin position="28"/>
        <end position="45"/>
    </location>
</feature>
<evidence type="ECO:0000256" key="1">
    <source>
        <dbReference type="SAM" id="MobiDB-lite"/>
    </source>
</evidence>
<organism evidence="2">
    <name type="scientific">Tanacetum cinerariifolium</name>
    <name type="common">Dalmatian daisy</name>
    <name type="synonym">Chrysanthemum cinerariifolium</name>
    <dbReference type="NCBI Taxonomy" id="118510"/>
    <lineage>
        <taxon>Eukaryota</taxon>
        <taxon>Viridiplantae</taxon>
        <taxon>Streptophyta</taxon>
        <taxon>Embryophyta</taxon>
        <taxon>Tracheophyta</taxon>
        <taxon>Spermatophyta</taxon>
        <taxon>Magnoliopsida</taxon>
        <taxon>eudicotyledons</taxon>
        <taxon>Gunneridae</taxon>
        <taxon>Pentapetalae</taxon>
        <taxon>asterids</taxon>
        <taxon>campanulids</taxon>
        <taxon>Asterales</taxon>
        <taxon>Asteraceae</taxon>
        <taxon>Asteroideae</taxon>
        <taxon>Anthemideae</taxon>
        <taxon>Anthemidinae</taxon>
        <taxon>Tanacetum</taxon>
    </lineage>
</organism>
<feature type="non-terminal residue" evidence="2">
    <location>
        <position position="1"/>
    </location>
</feature>
<reference evidence="2" key="1">
    <citation type="journal article" date="2019" name="Sci. Rep.">
        <title>Draft genome of Tanacetum cinerariifolium, the natural source of mosquito coil.</title>
        <authorList>
            <person name="Yamashiro T."/>
            <person name="Shiraishi A."/>
            <person name="Satake H."/>
            <person name="Nakayama K."/>
        </authorList>
    </citation>
    <scope>NUCLEOTIDE SEQUENCE</scope>
</reference>
<accession>A0A699UWU5</accession>